<dbReference type="InterPro" id="IPR001179">
    <property type="entry name" value="PPIase_FKBP_dom"/>
</dbReference>
<evidence type="ECO:0000313" key="19">
    <source>
        <dbReference type="EnsemblPlants" id="AUR62020358-RA:cds"/>
    </source>
</evidence>
<dbReference type="SUPFAM" id="SSF54534">
    <property type="entry name" value="FKBP-like"/>
    <property type="match status" value="3"/>
</dbReference>
<feature type="domain" description="PPIase FKBP-type" evidence="18">
    <location>
        <begin position="53"/>
        <end position="149"/>
    </location>
</feature>
<dbReference type="GO" id="GO:0003755">
    <property type="term" value="F:peptidyl-prolyl cis-trans isomerase activity"/>
    <property type="evidence" value="ECO:0007669"/>
    <property type="project" value="UniProtKB-KW"/>
</dbReference>
<keyword evidence="17" id="KW-1133">Transmembrane helix</keyword>
<dbReference type="PANTHER" id="PTHR46512:SF8">
    <property type="entry name" value="PEPTIDYLPROLYL ISOMERASE"/>
    <property type="match status" value="1"/>
</dbReference>
<dbReference type="AlphaFoldDB" id="A0A803LY07"/>
<evidence type="ECO:0000256" key="13">
    <source>
        <dbReference type="ARBA" id="ARBA00023242"/>
    </source>
</evidence>
<feature type="domain" description="PPIase FKBP-type" evidence="18">
    <location>
        <begin position="337"/>
        <end position="429"/>
    </location>
</feature>
<dbReference type="InterPro" id="IPR013105">
    <property type="entry name" value="TPR_2"/>
</dbReference>
<evidence type="ECO:0000256" key="15">
    <source>
        <dbReference type="PROSITE-ProRule" id="PRU00339"/>
    </source>
</evidence>
<keyword evidence="14" id="KW-0697">Rotamase</keyword>
<keyword evidence="20" id="KW-1185">Reference proteome</keyword>
<keyword evidence="12" id="KW-0963">Cytoplasm</keyword>
<keyword evidence="13" id="KW-0539">Nucleus</keyword>
<feature type="transmembrane region" description="Helical" evidence="17">
    <location>
        <begin position="282"/>
        <end position="304"/>
    </location>
</feature>
<accession>A0A803LY07</accession>
<evidence type="ECO:0000256" key="2">
    <source>
        <dbReference type="ARBA" id="ARBA00004173"/>
    </source>
</evidence>
<keyword evidence="8" id="KW-0677">Repeat</keyword>
<dbReference type="InterPro" id="IPR011990">
    <property type="entry name" value="TPR-like_helical_dom_sf"/>
</dbReference>
<evidence type="ECO:0000256" key="4">
    <source>
        <dbReference type="ARBA" id="ARBA00004514"/>
    </source>
</evidence>
<dbReference type="EnsemblPlants" id="AUR62020358-RA">
    <property type="protein sequence ID" value="AUR62020358-RA:cds"/>
    <property type="gene ID" value="AUR62020358"/>
</dbReference>
<dbReference type="PROSITE" id="PS50293">
    <property type="entry name" value="TPR_REGION"/>
    <property type="match status" value="1"/>
</dbReference>
<feature type="region of interest" description="Disordered" evidence="16">
    <location>
        <begin position="576"/>
        <end position="607"/>
    </location>
</feature>
<evidence type="ECO:0000256" key="12">
    <source>
        <dbReference type="ARBA" id="ARBA00023212"/>
    </source>
</evidence>
<evidence type="ECO:0000256" key="14">
    <source>
        <dbReference type="PROSITE-ProRule" id="PRU00277"/>
    </source>
</evidence>
<evidence type="ECO:0000256" key="10">
    <source>
        <dbReference type="ARBA" id="ARBA00022990"/>
    </source>
</evidence>
<keyword evidence="7" id="KW-0493">Microtubule</keyword>
<evidence type="ECO:0000256" key="11">
    <source>
        <dbReference type="ARBA" id="ARBA00023128"/>
    </source>
</evidence>
<evidence type="ECO:0000256" key="7">
    <source>
        <dbReference type="ARBA" id="ARBA00022701"/>
    </source>
</evidence>
<feature type="region of interest" description="Disordered" evidence="16">
    <location>
        <begin position="1"/>
        <end position="54"/>
    </location>
</feature>
<dbReference type="EC" id="5.2.1.8" evidence="14"/>
<comment type="catalytic activity">
    <reaction evidence="14">
        <text>[protein]-peptidylproline (omega=180) = [protein]-peptidylproline (omega=0)</text>
        <dbReference type="Rhea" id="RHEA:16237"/>
        <dbReference type="Rhea" id="RHEA-COMP:10747"/>
        <dbReference type="Rhea" id="RHEA-COMP:10748"/>
        <dbReference type="ChEBI" id="CHEBI:83833"/>
        <dbReference type="ChEBI" id="CHEBI:83834"/>
        <dbReference type="EC" id="5.2.1.8"/>
    </reaction>
</comment>
<keyword evidence="5" id="KW-0488">Methylation</keyword>
<dbReference type="Gramene" id="AUR62020358-RA">
    <property type="protein sequence ID" value="AUR62020358-RA:cds"/>
    <property type="gene ID" value="AUR62020358"/>
</dbReference>
<keyword evidence="10" id="KW-0007">Acetylation</keyword>
<dbReference type="InterPro" id="IPR050754">
    <property type="entry name" value="FKBP4/5/8-like"/>
</dbReference>
<dbReference type="GO" id="GO:0005874">
    <property type="term" value="C:microtubule"/>
    <property type="evidence" value="ECO:0007669"/>
    <property type="project" value="UniProtKB-KW"/>
</dbReference>
<evidence type="ECO:0000256" key="1">
    <source>
        <dbReference type="ARBA" id="ARBA00004123"/>
    </source>
</evidence>
<keyword evidence="12" id="KW-0206">Cytoskeleton</keyword>
<dbReference type="PROSITE" id="PS50005">
    <property type="entry name" value="TPR"/>
    <property type="match status" value="1"/>
</dbReference>
<dbReference type="SMART" id="SM00028">
    <property type="entry name" value="TPR"/>
    <property type="match status" value="1"/>
</dbReference>
<dbReference type="InterPro" id="IPR046357">
    <property type="entry name" value="PPIase_dom_sf"/>
</dbReference>
<dbReference type="Gene3D" id="3.10.50.40">
    <property type="match status" value="3"/>
</dbReference>
<evidence type="ECO:0000256" key="17">
    <source>
        <dbReference type="SAM" id="Phobius"/>
    </source>
</evidence>
<evidence type="ECO:0000259" key="18">
    <source>
        <dbReference type="PROSITE" id="PS50059"/>
    </source>
</evidence>
<keyword evidence="14" id="KW-0413">Isomerase</keyword>
<feature type="domain" description="PPIase FKBP-type" evidence="18">
    <location>
        <begin position="166"/>
        <end position="252"/>
    </location>
</feature>
<dbReference type="Pfam" id="PF07719">
    <property type="entry name" value="TPR_2"/>
    <property type="match status" value="1"/>
</dbReference>
<reference evidence="19" key="2">
    <citation type="submission" date="2021-03" db="UniProtKB">
        <authorList>
            <consortium name="EnsemblPlants"/>
        </authorList>
    </citation>
    <scope>IDENTIFICATION</scope>
</reference>
<keyword evidence="17" id="KW-0812">Transmembrane</keyword>
<feature type="transmembrane region" description="Helical" evidence="17">
    <location>
        <begin position="616"/>
        <end position="637"/>
    </location>
</feature>
<dbReference type="PROSITE" id="PS50059">
    <property type="entry name" value="FKBP_PPIASE"/>
    <property type="match status" value="3"/>
</dbReference>
<keyword evidence="6" id="KW-0597">Phosphoprotein</keyword>
<keyword evidence="9 15" id="KW-0802">TPR repeat</keyword>
<sequence>MAVLEPAEQDTMPPPKKKQLSEDDKRRKKNLVPGGLLKAELRPGGGESTPSDGDQVIYHCTVRTMEGVGVYSTRKDFGGTGAPIRQVLGKSKMILGLLEGIPTMQKGEVCMFRMKSGMHYGEPDCPVPVSEGFPKDVDLNFEIELIDFGKAKVIKDGQGWESPRAPYEVKAWISAKTADGRLIWSHVEGEPFFFIFGNSELPKGLEMGIGTMTRREKAMIYVTNQYLTACAVLPQVKGLEEVHFEVELVHFVQAVVACKLYSPFSLYIPPLLLESTDLPSFAFLRFYIVVCCGQYVLVVALASLNPLANSFLDSVYTLQLFFFLFLGEFPMDCPLQDSQLCVHYKGMLLDDKKTVFYDTRIDNDGQPLEFCSGEGLVPEGFEMSVRLMLPGELALVTCPPDYAYDKFPRPANVPEGAYVEWEIELLNFEMPKDWTGLDFRGIMAEAENIRSTGNRLFKEGKYGLAKAKYEKVLRDFNHVNPQDDEEGKEFLNARVLDANPVHVKALYRRGMAYMELGEFEEAKNNFDKMMKLDKSSESDAKAALQKLKQREQETARKAKQQFKGLFDKRPGEIAEVSTERAEQVTDGNSCENNNDNEDSSKAKSDEKHVVAPKRSLGLIISLSFIVFLVFFVLFLLYGGELLGISSLPDAMPLHDIDEL</sequence>
<dbReference type="Pfam" id="PF00254">
    <property type="entry name" value="FKBP_C"/>
    <property type="match status" value="3"/>
</dbReference>
<evidence type="ECO:0000256" key="16">
    <source>
        <dbReference type="SAM" id="MobiDB-lite"/>
    </source>
</evidence>
<dbReference type="GO" id="GO:0005829">
    <property type="term" value="C:cytosol"/>
    <property type="evidence" value="ECO:0007669"/>
    <property type="project" value="UniProtKB-SubCell"/>
</dbReference>
<evidence type="ECO:0000256" key="5">
    <source>
        <dbReference type="ARBA" id="ARBA00022481"/>
    </source>
</evidence>
<evidence type="ECO:0000256" key="3">
    <source>
        <dbReference type="ARBA" id="ARBA00004245"/>
    </source>
</evidence>
<feature type="compositionally biased region" description="Basic and acidic residues" evidence="16">
    <location>
        <begin position="598"/>
        <end position="607"/>
    </location>
</feature>
<feature type="repeat" description="TPR" evidence="15">
    <location>
        <begin position="503"/>
        <end position="536"/>
    </location>
</feature>
<evidence type="ECO:0000313" key="20">
    <source>
        <dbReference type="Proteomes" id="UP000596660"/>
    </source>
</evidence>
<evidence type="ECO:0000256" key="6">
    <source>
        <dbReference type="ARBA" id="ARBA00022553"/>
    </source>
</evidence>
<dbReference type="Gene3D" id="1.25.40.10">
    <property type="entry name" value="Tetratricopeptide repeat domain"/>
    <property type="match status" value="2"/>
</dbReference>
<dbReference type="OMA" id="HIAQDLE"/>
<proteinExistence type="predicted"/>
<name>A0A803LY07_CHEQI</name>
<organism evidence="19 20">
    <name type="scientific">Chenopodium quinoa</name>
    <name type="common">Quinoa</name>
    <dbReference type="NCBI Taxonomy" id="63459"/>
    <lineage>
        <taxon>Eukaryota</taxon>
        <taxon>Viridiplantae</taxon>
        <taxon>Streptophyta</taxon>
        <taxon>Embryophyta</taxon>
        <taxon>Tracheophyta</taxon>
        <taxon>Spermatophyta</taxon>
        <taxon>Magnoliopsida</taxon>
        <taxon>eudicotyledons</taxon>
        <taxon>Gunneridae</taxon>
        <taxon>Pentapetalae</taxon>
        <taxon>Caryophyllales</taxon>
        <taxon>Chenopodiaceae</taxon>
        <taxon>Chenopodioideae</taxon>
        <taxon>Atripliceae</taxon>
        <taxon>Chenopodium</taxon>
    </lineage>
</organism>
<dbReference type="InterPro" id="IPR019734">
    <property type="entry name" value="TPR_rpt"/>
</dbReference>
<protein>
    <recommendedName>
        <fullName evidence="14">peptidylprolyl isomerase</fullName>
        <ecNumber evidence="14">5.2.1.8</ecNumber>
    </recommendedName>
</protein>
<dbReference type="GO" id="GO:0005634">
    <property type="term" value="C:nucleus"/>
    <property type="evidence" value="ECO:0007669"/>
    <property type="project" value="UniProtKB-SubCell"/>
</dbReference>
<dbReference type="Proteomes" id="UP000596660">
    <property type="component" value="Unplaced"/>
</dbReference>
<dbReference type="SUPFAM" id="SSF48452">
    <property type="entry name" value="TPR-like"/>
    <property type="match status" value="1"/>
</dbReference>
<reference evidence="19" key="1">
    <citation type="journal article" date="2017" name="Nature">
        <title>The genome of Chenopodium quinoa.</title>
        <authorList>
            <person name="Jarvis D.E."/>
            <person name="Ho Y.S."/>
            <person name="Lightfoot D.J."/>
            <person name="Schmoeckel S.M."/>
            <person name="Li B."/>
            <person name="Borm T.J.A."/>
            <person name="Ohyanagi H."/>
            <person name="Mineta K."/>
            <person name="Michell C.T."/>
            <person name="Saber N."/>
            <person name="Kharbatia N.M."/>
            <person name="Rupper R.R."/>
            <person name="Sharp A.R."/>
            <person name="Dally N."/>
            <person name="Boughton B.A."/>
            <person name="Woo Y.H."/>
            <person name="Gao G."/>
            <person name="Schijlen E.G.W.M."/>
            <person name="Guo X."/>
            <person name="Momin A.A."/>
            <person name="Negrao S."/>
            <person name="Al-Babili S."/>
            <person name="Gehring C."/>
            <person name="Roessner U."/>
            <person name="Jung C."/>
            <person name="Murphy K."/>
            <person name="Arold S.T."/>
            <person name="Gojobori T."/>
            <person name="van der Linden C.G."/>
            <person name="van Loo E.N."/>
            <person name="Jellen E.N."/>
            <person name="Maughan P.J."/>
            <person name="Tester M."/>
        </authorList>
    </citation>
    <scope>NUCLEOTIDE SEQUENCE [LARGE SCALE GENOMIC DNA]</scope>
    <source>
        <strain evidence="19">cv. PI 614886</strain>
    </source>
</reference>
<dbReference type="PANTHER" id="PTHR46512">
    <property type="entry name" value="PEPTIDYLPROLYL ISOMERASE"/>
    <property type="match status" value="1"/>
</dbReference>
<evidence type="ECO:0000256" key="8">
    <source>
        <dbReference type="ARBA" id="ARBA00022737"/>
    </source>
</evidence>
<keyword evidence="17" id="KW-0472">Membrane</keyword>
<keyword evidence="11" id="KW-0496">Mitochondrion</keyword>
<comment type="subcellular location">
    <subcellularLocation>
        <location evidence="3">Cytoplasm</location>
        <location evidence="3">Cytoskeleton</location>
    </subcellularLocation>
    <subcellularLocation>
        <location evidence="4">Cytoplasm</location>
        <location evidence="4">Cytosol</location>
    </subcellularLocation>
    <subcellularLocation>
        <location evidence="2">Mitochondrion</location>
    </subcellularLocation>
    <subcellularLocation>
        <location evidence="1">Nucleus</location>
    </subcellularLocation>
</comment>
<evidence type="ECO:0000256" key="9">
    <source>
        <dbReference type="ARBA" id="ARBA00022803"/>
    </source>
</evidence>
<dbReference type="GO" id="GO:0005739">
    <property type="term" value="C:mitochondrion"/>
    <property type="evidence" value="ECO:0007669"/>
    <property type="project" value="UniProtKB-SubCell"/>
</dbReference>